<evidence type="ECO:0000256" key="3">
    <source>
        <dbReference type="ARBA" id="ARBA00011164"/>
    </source>
</evidence>
<dbReference type="PRINTS" id="PR01166">
    <property type="entry name" value="CYCOXIDASEII"/>
</dbReference>
<dbReference type="AlphaFoldDB" id="A0A172CHQ8"/>
<evidence type="ECO:0000256" key="6">
    <source>
        <dbReference type="ARBA" id="ARBA00022660"/>
    </source>
</evidence>
<proteinExistence type="inferred from homology"/>
<dbReference type="Pfam" id="PF00116">
    <property type="entry name" value="COX2"/>
    <property type="match status" value="1"/>
</dbReference>
<dbReference type="GO" id="GO:0005743">
    <property type="term" value="C:mitochondrial inner membrane"/>
    <property type="evidence" value="ECO:0007669"/>
    <property type="project" value="UniProtKB-SubCell"/>
</dbReference>
<comment type="similarity">
    <text evidence="2 18">Belongs to the cytochrome c oxidase subunit 2 family.</text>
</comment>
<dbReference type="InterPro" id="IPR034210">
    <property type="entry name" value="CcO_II_C"/>
</dbReference>
<evidence type="ECO:0000256" key="5">
    <source>
        <dbReference type="ARBA" id="ARBA00022448"/>
    </source>
</evidence>
<keyword evidence="11" id="KW-1278">Translocase</keyword>
<dbReference type="InterPro" id="IPR001505">
    <property type="entry name" value="Copper_CuA"/>
</dbReference>
<feature type="domain" description="Cytochrome oxidase subunit II copper A binding" evidence="20">
    <location>
        <begin position="88"/>
        <end position="220"/>
    </location>
</feature>
<dbReference type="Gene3D" id="1.10.287.90">
    <property type="match status" value="1"/>
</dbReference>
<comment type="catalytic activity">
    <reaction evidence="17">
        <text>4 Fe(II)-[cytochrome c] + O2 + 8 H(+)(in) = 4 Fe(III)-[cytochrome c] + 2 H2O + 4 H(+)(out)</text>
        <dbReference type="Rhea" id="RHEA:11436"/>
        <dbReference type="Rhea" id="RHEA-COMP:10350"/>
        <dbReference type="Rhea" id="RHEA-COMP:14399"/>
        <dbReference type="ChEBI" id="CHEBI:15377"/>
        <dbReference type="ChEBI" id="CHEBI:15378"/>
        <dbReference type="ChEBI" id="CHEBI:15379"/>
        <dbReference type="ChEBI" id="CHEBI:29033"/>
        <dbReference type="ChEBI" id="CHEBI:29034"/>
        <dbReference type="EC" id="7.1.1.9"/>
    </reaction>
    <physiologicalReaction direction="left-to-right" evidence="17">
        <dbReference type="Rhea" id="RHEA:11437"/>
    </physiologicalReaction>
</comment>
<keyword evidence="14 18" id="KW-0186">Copper</keyword>
<dbReference type="InterPro" id="IPR008972">
    <property type="entry name" value="Cupredoxin"/>
</dbReference>
<dbReference type="GO" id="GO:0016491">
    <property type="term" value="F:oxidoreductase activity"/>
    <property type="evidence" value="ECO:0007669"/>
    <property type="project" value="InterPro"/>
</dbReference>
<dbReference type="InterPro" id="IPR002429">
    <property type="entry name" value="CcO_II-like_C"/>
</dbReference>
<evidence type="ECO:0000256" key="4">
    <source>
        <dbReference type="ARBA" id="ARBA00015946"/>
    </source>
</evidence>
<dbReference type="GO" id="GO:0042773">
    <property type="term" value="P:ATP synthesis coupled electron transport"/>
    <property type="evidence" value="ECO:0007669"/>
    <property type="project" value="TreeGrafter"/>
</dbReference>
<dbReference type="CDD" id="cd13912">
    <property type="entry name" value="CcO_II_C"/>
    <property type="match status" value="1"/>
</dbReference>
<sequence length="221" mass="26340">MYFLLDSNSPLTDHLIFFYYLVMILIMLILFSTLYIMISIIANTFINRFLLKNHTIEIIWTIIPMFLLILIAIPSLKALYYIDELWNPIYFTIKIMGHQWYWSYEYSEFYWIQFDSYMINELDKLDLFRLLDTDNHLVVPMNVPIRIIVTSMDVIHSWTIPSIGIKMDAVPGRINQMTMFTIRPGIYFGQCSEICGVNHSFMPITLESTNCYNFLKWVKNF</sequence>
<keyword evidence="13 19" id="KW-1133">Transmembrane helix</keyword>
<comment type="subunit">
    <text evidence="3">Component of the cytochrome c oxidase (complex IV, CIV), a multisubunit enzyme composed of a catalytic core of 3 subunits and several supernumerary subunits. The complex exists as a monomer or a dimer and forms supercomplexes (SCs) in the inner mitochondrial membrane with ubiquinol-cytochrome c oxidoreductase (cytochrome b-c1 complex, complex III, CIII).</text>
</comment>
<dbReference type="CTD" id="4513"/>
<dbReference type="FunFam" id="2.60.40.420:FF:000001">
    <property type="entry name" value="Cytochrome c oxidase subunit 2"/>
    <property type="match status" value="1"/>
</dbReference>
<evidence type="ECO:0000256" key="17">
    <source>
        <dbReference type="ARBA" id="ARBA00049512"/>
    </source>
</evidence>
<keyword evidence="5 18" id="KW-0813">Transport</keyword>
<dbReference type="InterPro" id="IPR014222">
    <property type="entry name" value="Cyt_c_oxidase_su2"/>
</dbReference>
<evidence type="ECO:0000259" key="21">
    <source>
        <dbReference type="PROSITE" id="PS50999"/>
    </source>
</evidence>
<keyword evidence="16 18" id="KW-0472">Membrane</keyword>
<dbReference type="RefSeq" id="YP_009256114.1">
    <property type="nucleotide sequence ID" value="NC_030284.1"/>
</dbReference>
<dbReference type="PANTHER" id="PTHR22888:SF9">
    <property type="entry name" value="CYTOCHROME C OXIDASE SUBUNIT 2"/>
    <property type="match status" value="1"/>
</dbReference>
<dbReference type="GeneID" id="27923901"/>
<dbReference type="InterPro" id="IPR045187">
    <property type="entry name" value="CcO_II"/>
</dbReference>
<comment type="function">
    <text evidence="18">Component of the cytochrome c oxidase, the last enzyme in the mitochondrial electron transport chain which drives oxidative phosphorylation. The respiratory chain contains 3 multisubunit complexes succinate dehydrogenase (complex II, CII), ubiquinol-cytochrome c oxidoreductase (cytochrome b-c1 complex, complex III, CIII) and cytochrome c oxidase (complex IV, CIV), that cooperate to transfer electrons derived from NADH and succinate to molecular oxygen, creating an electrochemical gradient over the inner membrane that drives transmembrane transport and the ATP synthase. Cytochrome c oxidase is the component of the respiratory chain that catalyzes the reduction of oxygen to water. Electrons originating from reduced cytochrome c in the intermembrane space (IMS) are transferred via the dinuclear copper A center (CU(A)) of subunit 2 and heme A of subunit 1 to the active site in subunit 1, a binuclear center (BNC) formed by heme A3 and copper B (CU(B)). The BNC reduces molecular oxygen to 2 water molecules using 4 electrons from cytochrome c in the IMS and 4 protons from the mitochondrial matrix.</text>
</comment>
<dbReference type="PROSITE" id="PS50999">
    <property type="entry name" value="COX2_TM"/>
    <property type="match status" value="1"/>
</dbReference>
<dbReference type="EMBL" id="KR864834">
    <property type="protein sequence ID" value="AKS40057.1"/>
    <property type="molecule type" value="Genomic_DNA"/>
</dbReference>
<protein>
    <recommendedName>
        <fullName evidence="4 18">Cytochrome c oxidase subunit 2</fullName>
    </recommendedName>
</protein>
<dbReference type="InterPro" id="IPR036257">
    <property type="entry name" value="Cyt_c_oxidase_su2_TM_sf"/>
</dbReference>
<evidence type="ECO:0000256" key="18">
    <source>
        <dbReference type="RuleBase" id="RU000457"/>
    </source>
</evidence>
<evidence type="ECO:0000256" key="15">
    <source>
        <dbReference type="ARBA" id="ARBA00023128"/>
    </source>
</evidence>
<comment type="cofactor">
    <cofactor evidence="18">
        <name>Cu cation</name>
        <dbReference type="ChEBI" id="CHEBI:23378"/>
    </cofactor>
    <text evidence="18">Binds a copper A center.</text>
</comment>
<organism evidence="22">
    <name type="scientific">Rediviva intermixta</name>
    <dbReference type="NCBI Taxonomy" id="1688786"/>
    <lineage>
        <taxon>Eukaryota</taxon>
        <taxon>Metazoa</taxon>
        <taxon>Ecdysozoa</taxon>
        <taxon>Arthropoda</taxon>
        <taxon>Hexapoda</taxon>
        <taxon>Insecta</taxon>
        <taxon>Pterygota</taxon>
        <taxon>Neoptera</taxon>
        <taxon>Endopterygota</taxon>
        <taxon>Hymenoptera</taxon>
        <taxon>Apocrita</taxon>
        <taxon>Aculeata</taxon>
        <taxon>Apoidea</taxon>
        <taxon>Anthophila</taxon>
        <taxon>Melittinae</taxon>
        <taxon>Rediviva</taxon>
    </lineage>
</organism>
<gene>
    <name evidence="22" type="primary">COX2</name>
</gene>
<dbReference type="Gene3D" id="2.60.40.420">
    <property type="entry name" value="Cupredoxins - blue copper proteins"/>
    <property type="match status" value="1"/>
</dbReference>
<evidence type="ECO:0000256" key="2">
    <source>
        <dbReference type="ARBA" id="ARBA00007866"/>
    </source>
</evidence>
<evidence type="ECO:0000256" key="7">
    <source>
        <dbReference type="ARBA" id="ARBA00022692"/>
    </source>
</evidence>
<name>A0A172CHQ8_9HYME</name>
<feature type="transmembrane region" description="Helical" evidence="19">
    <location>
        <begin position="58"/>
        <end position="82"/>
    </location>
</feature>
<accession>A0A172CHQ8</accession>
<comment type="subcellular location">
    <subcellularLocation>
        <location evidence="1 18">Mitochondrion inner membrane</location>
        <topology evidence="1 18">Multi-pass membrane protein</topology>
    </subcellularLocation>
</comment>
<keyword evidence="7 18" id="KW-0812">Transmembrane</keyword>
<evidence type="ECO:0000256" key="13">
    <source>
        <dbReference type="ARBA" id="ARBA00022989"/>
    </source>
</evidence>
<dbReference type="NCBIfam" id="TIGR02866">
    <property type="entry name" value="CoxB"/>
    <property type="match status" value="1"/>
</dbReference>
<dbReference type="InterPro" id="IPR011759">
    <property type="entry name" value="Cyt_c_oxidase_su2_TM_dom"/>
</dbReference>
<keyword evidence="9 18" id="KW-0999">Mitochondrion inner membrane</keyword>
<evidence type="ECO:0000313" key="22">
    <source>
        <dbReference type="EMBL" id="AKS40057.1"/>
    </source>
</evidence>
<dbReference type="Pfam" id="PF02790">
    <property type="entry name" value="COX2_TM"/>
    <property type="match status" value="1"/>
</dbReference>
<dbReference type="PANTHER" id="PTHR22888">
    <property type="entry name" value="CYTOCHROME C OXIDASE, SUBUNIT II"/>
    <property type="match status" value="1"/>
</dbReference>
<keyword evidence="10" id="KW-0460">Magnesium</keyword>
<evidence type="ECO:0000256" key="10">
    <source>
        <dbReference type="ARBA" id="ARBA00022842"/>
    </source>
</evidence>
<geneLocation type="mitochondrion" evidence="22"/>
<reference evidence="22" key="1">
    <citation type="journal article" date="2015" name="Biol. J. Linn. Soc. Lond.">
        <title>The complete mitochondrial genome of the endemic and highly specialized South African bee species Rediviva intermixta (Hymenoptera: Melittidae), with a comparison with other bee mitogenomes.</title>
        <authorList>
            <person name="Kahnt B."/>
            <person name="Gerth M."/>
            <person name="Paxton R.J."/>
            <person name="Bleidorn C."/>
            <person name="Husemann M."/>
        </authorList>
    </citation>
    <scope>NUCLEOTIDE SEQUENCE</scope>
</reference>
<dbReference type="GO" id="GO:0005507">
    <property type="term" value="F:copper ion binding"/>
    <property type="evidence" value="ECO:0007669"/>
    <property type="project" value="InterPro"/>
</dbReference>
<dbReference type="GO" id="GO:0004129">
    <property type="term" value="F:cytochrome-c oxidase activity"/>
    <property type="evidence" value="ECO:0007669"/>
    <property type="project" value="UniProtKB-EC"/>
</dbReference>
<evidence type="ECO:0000256" key="11">
    <source>
        <dbReference type="ARBA" id="ARBA00022967"/>
    </source>
</evidence>
<evidence type="ECO:0000256" key="9">
    <source>
        <dbReference type="ARBA" id="ARBA00022792"/>
    </source>
</evidence>
<evidence type="ECO:0000256" key="16">
    <source>
        <dbReference type="ARBA" id="ARBA00023136"/>
    </source>
</evidence>
<keyword evidence="12 18" id="KW-0249">Electron transport</keyword>
<evidence type="ECO:0000256" key="8">
    <source>
        <dbReference type="ARBA" id="ARBA00022723"/>
    </source>
</evidence>
<feature type="transmembrane region" description="Helical" evidence="19">
    <location>
        <begin position="20"/>
        <end position="46"/>
    </location>
</feature>
<dbReference type="SUPFAM" id="SSF81464">
    <property type="entry name" value="Cytochrome c oxidase subunit II-like, transmembrane region"/>
    <property type="match status" value="1"/>
</dbReference>
<evidence type="ECO:0000256" key="12">
    <source>
        <dbReference type="ARBA" id="ARBA00022982"/>
    </source>
</evidence>
<evidence type="ECO:0000256" key="14">
    <source>
        <dbReference type="ARBA" id="ARBA00023008"/>
    </source>
</evidence>
<keyword evidence="15 18" id="KW-0496">Mitochondrion</keyword>
<feature type="domain" description="Cytochrome oxidase subunit II transmembrane region profile" evidence="21">
    <location>
        <begin position="1"/>
        <end position="86"/>
    </location>
</feature>
<keyword evidence="8 18" id="KW-0479">Metal-binding</keyword>
<dbReference type="PROSITE" id="PS00078">
    <property type="entry name" value="COX2"/>
    <property type="match status" value="1"/>
</dbReference>
<dbReference type="SUPFAM" id="SSF49503">
    <property type="entry name" value="Cupredoxins"/>
    <property type="match status" value="1"/>
</dbReference>
<evidence type="ECO:0000256" key="19">
    <source>
        <dbReference type="SAM" id="Phobius"/>
    </source>
</evidence>
<keyword evidence="6 18" id="KW-0679">Respiratory chain</keyword>
<evidence type="ECO:0000256" key="1">
    <source>
        <dbReference type="ARBA" id="ARBA00004448"/>
    </source>
</evidence>
<evidence type="ECO:0000259" key="20">
    <source>
        <dbReference type="PROSITE" id="PS50857"/>
    </source>
</evidence>
<dbReference type="PROSITE" id="PS50857">
    <property type="entry name" value="COX2_CUA"/>
    <property type="match status" value="1"/>
</dbReference>